<reference evidence="3" key="1">
    <citation type="submission" date="2021-01" db="EMBL/GenBank/DDBJ databases">
        <authorList>
            <person name="Corre E."/>
            <person name="Pelletier E."/>
            <person name="Niang G."/>
            <person name="Scheremetjew M."/>
            <person name="Finn R."/>
            <person name="Kale V."/>
            <person name="Holt S."/>
            <person name="Cochrane G."/>
            <person name="Meng A."/>
            <person name="Brown T."/>
            <person name="Cohen L."/>
        </authorList>
    </citation>
    <scope>NUCLEOTIDE SEQUENCE</scope>
    <source>
        <strain evidence="3">CCMP3107</strain>
    </source>
</reference>
<accession>A0A7S3UXL7</accession>
<sequence length="452" mass="47660">MAAAHPNNPGWYEPFLIDVAAKGAGGKASTSAATQGMAGAMGPEGQQEQGPKLAPLAAADVHSFFNRFSEETKGQVAFLSLANGVGGVDELPTGTSLCKSVAILVSGEPVVAVVSGETYVDTKKIARWARCGRKQVKLASDAQCVDIFGYPKNALPPFGHRQDTAQGTPKVLVDAPLLEGQELLLYVGGGERDSAVRLPASTLVFVTSAEIGAFSKPGAGGTSVLEPKTPTAAPLIGLPPDYAAAPGSDPSEIRFLIDVMLGRLARWLRVLGMDVVHWPTVSPRGDYSALAGAAASSGRIVLTRDSKLAARRDGPAAVFLVTTDDTQAQFEEVVRHFGLVFREEDFMSRCAVCNMKGFAVIAREEAERRGVKPKVLAKVAEFFECTGCGKVYWEGPKFSTACEKFSCFLEDSSTKPNHEDGEGAAAAVDDDGGDGIIVKTVAQEKHNVDVMS</sequence>
<dbReference type="InterPro" id="IPR036754">
    <property type="entry name" value="YbaK/aa-tRNA-synt-asso_dom_sf"/>
</dbReference>
<name>A0A7S3UXL7_HETAK</name>
<dbReference type="EMBL" id="HBIU01010981">
    <property type="protein sequence ID" value="CAE0626077.1"/>
    <property type="molecule type" value="Transcribed_RNA"/>
</dbReference>
<dbReference type="Pfam" id="PF04073">
    <property type="entry name" value="tRNA_edit"/>
    <property type="match status" value="1"/>
</dbReference>
<dbReference type="Pfam" id="PF01927">
    <property type="entry name" value="Mut7-C"/>
    <property type="match status" value="1"/>
</dbReference>
<organism evidence="3">
    <name type="scientific">Heterosigma akashiwo</name>
    <name type="common">Chromophytic alga</name>
    <name type="synonym">Heterosigma carterae</name>
    <dbReference type="NCBI Taxonomy" id="2829"/>
    <lineage>
        <taxon>Eukaryota</taxon>
        <taxon>Sar</taxon>
        <taxon>Stramenopiles</taxon>
        <taxon>Ochrophyta</taxon>
        <taxon>Raphidophyceae</taxon>
        <taxon>Chattonellales</taxon>
        <taxon>Chattonellaceae</taxon>
        <taxon>Heterosigma</taxon>
    </lineage>
</organism>
<dbReference type="AlphaFoldDB" id="A0A7S3UXL7"/>
<dbReference type="Gene3D" id="3.90.960.10">
    <property type="entry name" value="YbaK/aminoacyl-tRNA synthetase-associated domain"/>
    <property type="match status" value="1"/>
</dbReference>
<evidence type="ECO:0008006" key="4">
    <source>
        <dbReference type="Google" id="ProtNLM"/>
    </source>
</evidence>
<dbReference type="InterPro" id="IPR002782">
    <property type="entry name" value="Mut7-C_RNAse_dom"/>
</dbReference>
<dbReference type="GO" id="GO:0002161">
    <property type="term" value="F:aminoacyl-tRNA deacylase activity"/>
    <property type="evidence" value="ECO:0007669"/>
    <property type="project" value="InterPro"/>
</dbReference>
<feature type="domain" description="Mut7-C RNAse" evidence="1">
    <location>
        <begin position="254"/>
        <end position="401"/>
    </location>
</feature>
<dbReference type="PANTHER" id="PTHR39081">
    <property type="entry name" value="MUT7-C DOMAIN-CONTAINING PROTEIN"/>
    <property type="match status" value="1"/>
</dbReference>
<proteinExistence type="predicted"/>
<evidence type="ECO:0000259" key="2">
    <source>
        <dbReference type="Pfam" id="PF04073"/>
    </source>
</evidence>
<dbReference type="PANTHER" id="PTHR39081:SF1">
    <property type="entry name" value="MUT7-C RNASE DOMAIN-CONTAINING PROTEIN"/>
    <property type="match status" value="1"/>
</dbReference>
<evidence type="ECO:0000259" key="1">
    <source>
        <dbReference type="Pfam" id="PF01927"/>
    </source>
</evidence>
<gene>
    <name evidence="3" type="ORF">HAKA00212_LOCUS4752</name>
</gene>
<dbReference type="InterPro" id="IPR007214">
    <property type="entry name" value="YbaK/aa-tRNA-synth-assoc-dom"/>
</dbReference>
<dbReference type="SUPFAM" id="SSF55826">
    <property type="entry name" value="YbaK/ProRS associated domain"/>
    <property type="match status" value="1"/>
</dbReference>
<evidence type="ECO:0000313" key="3">
    <source>
        <dbReference type="EMBL" id="CAE0626077.1"/>
    </source>
</evidence>
<dbReference type="CDD" id="cd04332">
    <property type="entry name" value="YbaK_like"/>
    <property type="match status" value="1"/>
</dbReference>
<feature type="domain" description="YbaK/aminoacyl-tRNA synthetase-associated" evidence="2">
    <location>
        <begin position="95"/>
        <end position="199"/>
    </location>
</feature>
<protein>
    <recommendedName>
        <fullName evidence="4">Mut7-C RNAse domain-containing protein</fullName>
    </recommendedName>
</protein>